<feature type="chain" id="PRO_5040290276" evidence="2">
    <location>
        <begin position="29"/>
        <end position="641"/>
    </location>
</feature>
<sequence length="641" mass="72008">MEKVKPTLSPKWIILFMAIYCESSEAMATTEQATTEPTPVSIPLPEFPQQYWVYIEANLNQNETIYVEENYDGPGNRGSAYIHTHDHMLWITYDLLNSQRITTIFQDGMEPVCNVTNFTDDSFTIFQFHLANGTYQIGSTADLFRFGKQYNETYIGEDVVRGIPVNHWMTSLSHEDGSSVDLHYYFSVEAFHAVDDGWQVPIRATLNGTSRLSGRYISHVYEFFDMHVGLPSFGGRAFEPPLGLACVGRLSRKELPKFPDIFSFRGESFGQRENLSSFSIFYSYPAKTTALEFITSNGTFLKYVHDFSYGLTFKIFENSGACAVSPIQTFSPDAVVAADGIHVSLQNPTDTFINKSLTWVYEGPSIVRGLAVESWISEPYNTLGRTNATTEFFFAFVNQSAFPGFPKDVTHFPVRRIDRYKTVDPKTSDIIANKTVTMDMFSFNHEVTGPWHFDTSACFEEDNQSPVAFDLEGKGNFKNYVQNNSHNFHHGVYESLLNITNLTSSRIAHVMFEEGKDEVMTIFFTILGVPKVQGNAVNSTQNYSRPLNLVLTDLKVKVDLGQVSIVVKVKDKMVTIPVKQGTFRSEFGPRTEKVVKNTGVRVGAVVGIAFLTLAIGIVIGIVAIVTAQKKMNFAVPYQTQK</sequence>
<gene>
    <name evidence="5" type="ORF">HOLleu_22317</name>
</gene>
<feature type="transmembrane region" description="Helical" evidence="1">
    <location>
        <begin position="602"/>
        <end position="625"/>
    </location>
</feature>
<dbReference type="PANTHER" id="PTHR36902">
    <property type="entry name" value="ENRICHED IN SURFACE-LABELED PROTEOME PROTEIN 9"/>
    <property type="match status" value="1"/>
</dbReference>
<evidence type="ECO:0000259" key="3">
    <source>
        <dbReference type="Pfam" id="PF25898"/>
    </source>
</evidence>
<keyword evidence="6" id="KW-1185">Reference proteome</keyword>
<reference evidence="5" key="1">
    <citation type="submission" date="2021-10" db="EMBL/GenBank/DDBJ databases">
        <title>Tropical sea cucumber genome reveals ecological adaptation and Cuvierian tubules defense mechanism.</title>
        <authorList>
            <person name="Chen T."/>
        </authorList>
    </citation>
    <scope>NUCLEOTIDE SEQUENCE</scope>
    <source>
        <strain evidence="5">Nanhai2018</strain>
        <tissue evidence="5">Muscle</tissue>
    </source>
</reference>
<keyword evidence="2" id="KW-0732">Signal</keyword>
<proteinExistence type="predicted"/>
<evidence type="ECO:0000256" key="2">
    <source>
        <dbReference type="SAM" id="SignalP"/>
    </source>
</evidence>
<dbReference type="InterPro" id="IPR058831">
    <property type="entry name" value="LolA-like_dom_2nd"/>
</dbReference>
<evidence type="ECO:0000313" key="6">
    <source>
        <dbReference type="Proteomes" id="UP001152320"/>
    </source>
</evidence>
<evidence type="ECO:0000313" key="5">
    <source>
        <dbReference type="EMBL" id="KAJ8035176.1"/>
    </source>
</evidence>
<name>A0A9Q1H7F1_HOLLE</name>
<dbReference type="PANTHER" id="PTHR36902:SF1">
    <property type="entry name" value="ENRICHED IN SURFACE-LABELED PROTEOME PROTEIN 9"/>
    <property type="match status" value="1"/>
</dbReference>
<evidence type="ECO:0000259" key="4">
    <source>
        <dbReference type="Pfam" id="PF25899"/>
    </source>
</evidence>
<dbReference type="Proteomes" id="UP001152320">
    <property type="component" value="Chromosome 10"/>
</dbReference>
<keyword evidence="1" id="KW-0472">Membrane</keyword>
<dbReference type="Pfam" id="PF25899">
    <property type="entry name" value="DUF7959"/>
    <property type="match status" value="1"/>
</dbReference>
<feature type="domain" description="LolA-like" evidence="3">
    <location>
        <begin position="42"/>
        <end position="228"/>
    </location>
</feature>
<accession>A0A9Q1H7F1</accession>
<dbReference type="OrthoDB" id="5983572at2759"/>
<keyword evidence="1" id="KW-0812">Transmembrane</keyword>
<keyword evidence="1" id="KW-1133">Transmembrane helix</keyword>
<organism evidence="5 6">
    <name type="scientific">Holothuria leucospilota</name>
    <name type="common">Black long sea cucumber</name>
    <name type="synonym">Mertensiothuria leucospilota</name>
    <dbReference type="NCBI Taxonomy" id="206669"/>
    <lineage>
        <taxon>Eukaryota</taxon>
        <taxon>Metazoa</taxon>
        <taxon>Echinodermata</taxon>
        <taxon>Eleutherozoa</taxon>
        <taxon>Echinozoa</taxon>
        <taxon>Holothuroidea</taxon>
        <taxon>Aspidochirotacea</taxon>
        <taxon>Aspidochirotida</taxon>
        <taxon>Holothuriidae</taxon>
        <taxon>Holothuria</taxon>
    </lineage>
</organism>
<dbReference type="Pfam" id="PF25898">
    <property type="entry name" value="LolA_2nd_metazoa"/>
    <property type="match status" value="2"/>
</dbReference>
<protein>
    <submittedName>
        <fullName evidence="5">Uncharacterized protein</fullName>
    </submittedName>
</protein>
<evidence type="ECO:0000256" key="1">
    <source>
        <dbReference type="SAM" id="Phobius"/>
    </source>
</evidence>
<dbReference type="EMBL" id="JAIZAY010000010">
    <property type="protein sequence ID" value="KAJ8035176.1"/>
    <property type="molecule type" value="Genomic_DNA"/>
</dbReference>
<feature type="domain" description="DUF7959" evidence="4">
    <location>
        <begin position="476"/>
        <end position="582"/>
    </location>
</feature>
<dbReference type="InterPro" id="IPR058265">
    <property type="entry name" value="DUF7959"/>
</dbReference>
<dbReference type="AlphaFoldDB" id="A0A9Q1H7F1"/>
<feature type="signal peptide" evidence="2">
    <location>
        <begin position="1"/>
        <end position="28"/>
    </location>
</feature>
<comment type="caution">
    <text evidence="5">The sequence shown here is derived from an EMBL/GenBank/DDBJ whole genome shotgun (WGS) entry which is preliminary data.</text>
</comment>
<feature type="domain" description="LolA-like" evidence="3">
    <location>
        <begin position="241"/>
        <end position="459"/>
    </location>
</feature>